<protein>
    <recommendedName>
        <fullName evidence="7">M-phase inducer phosphatase</fullName>
        <ecNumber evidence="7">3.1.3.48</ecNumber>
    </recommendedName>
</protein>
<dbReference type="GO" id="GO:0010256">
    <property type="term" value="P:endomembrane system organization"/>
    <property type="evidence" value="ECO:0007669"/>
    <property type="project" value="UniProtKB-ARBA"/>
</dbReference>
<evidence type="ECO:0000259" key="9">
    <source>
        <dbReference type="PROSITE" id="PS50206"/>
    </source>
</evidence>
<comment type="function">
    <text evidence="7">Tyrosine protein phosphatase which functions as a dosage-dependent inducer of mitotic progression.</text>
</comment>
<evidence type="ECO:0000256" key="7">
    <source>
        <dbReference type="RuleBase" id="RU368028"/>
    </source>
</evidence>
<dbReference type="Pfam" id="PF00581">
    <property type="entry name" value="Rhodanese"/>
    <property type="match status" value="1"/>
</dbReference>
<keyword evidence="3 7" id="KW-0378">Hydrolase</keyword>
<dbReference type="EMBL" id="CAJPVJ010022656">
    <property type="protein sequence ID" value="CAG2178309.1"/>
    <property type="molecule type" value="Genomic_DNA"/>
</dbReference>
<evidence type="ECO:0000256" key="1">
    <source>
        <dbReference type="ARBA" id="ARBA00011065"/>
    </source>
</evidence>
<dbReference type="CDD" id="cd01530">
    <property type="entry name" value="Cdc25"/>
    <property type="match status" value="1"/>
</dbReference>
<keyword evidence="11" id="KW-1185">Reference proteome</keyword>
<organism evidence="10">
    <name type="scientific">Oppiella nova</name>
    <dbReference type="NCBI Taxonomy" id="334625"/>
    <lineage>
        <taxon>Eukaryota</taxon>
        <taxon>Metazoa</taxon>
        <taxon>Ecdysozoa</taxon>
        <taxon>Arthropoda</taxon>
        <taxon>Chelicerata</taxon>
        <taxon>Arachnida</taxon>
        <taxon>Acari</taxon>
        <taxon>Acariformes</taxon>
        <taxon>Sarcoptiformes</taxon>
        <taxon>Oribatida</taxon>
        <taxon>Brachypylina</taxon>
        <taxon>Oppioidea</taxon>
        <taxon>Oppiidae</taxon>
        <taxon>Oppiella</taxon>
    </lineage>
</organism>
<dbReference type="PROSITE" id="PS50206">
    <property type="entry name" value="RHODANESE_3"/>
    <property type="match status" value="1"/>
</dbReference>
<evidence type="ECO:0000256" key="3">
    <source>
        <dbReference type="ARBA" id="ARBA00022801"/>
    </source>
</evidence>
<dbReference type="GO" id="GO:0005737">
    <property type="term" value="C:cytoplasm"/>
    <property type="evidence" value="ECO:0007669"/>
    <property type="project" value="TreeGrafter"/>
</dbReference>
<evidence type="ECO:0000256" key="6">
    <source>
        <dbReference type="ARBA" id="ARBA00051722"/>
    </source>
</evidence>
<comment type="catalytic activity">
    <reaction evidence="6 7">
        <text>O-phospho-L-tyrosyl-[protein] + H2O = L-tyrosyl-[protein] + phosphate</text>
        <dbReference type="Rhea" id="RHEA:10684"/>
        <dbReference type="Rhea" id="RHEA-COMP:10136"/>
        <dbReference type="Rhea" id="RHEA-COMP:20101"/>
        <dbReference type="ChEBI" id="CHEBI:15377"/>
        <dbReference type="ChEBI" id="CHEBI:43474"/>
        <dbReference type="ChEBI" id="CHEBI:46858"/>
        <dbReference type="ChEBI" id="CHEBI:61978"/>
        <dbReference type="EC" id="3.1.3.48"/>
    </reaction>
</comment>
<reference evidence="10" key="1">
    <citation type="submission" date="2020-11" db="EMBL/GenBank/DDBJ databases">
        <authorList>
            <person name="Tran Van P."/>
        </authorList>
    </citation>
    <scope>NUCLEOTIDE SEQUENCE</scope>
</reference>
<evidence type="ECO:0000313" key="11">
    <source>
        <dbReference type="Proteomes" id="UP000728032"/>
    </source>
</evidence>
<dbReference type="SUPFAM" id="SSF52821">
    <property type="entry name" value="Rhodanese/Cell cycle control phosphatase"/>
    <property type="match status" value="1"/>
</dbReference>
<keyword evidence="7" id="KW-0498">Mitosis</keyword>
<evidence type="ECO:0000313" key="10">
    <source>
        <dbReference type="EMBL" id="CAD7661173.1"/>
    </source>
</evidence>
<accession>A0A7R9QWM8</accession>
<dbReference type="InterPro" id="IPR001763">
    <property type="entry name" value="Rhodanese-like_dom"/>
</dbReference>
<keyword evidence="2 7" id="KW-0132">Cell division</keyword>
<feature type="region of interest" description="Disordered" evidence="8">
    <location>
        <begin position="60"/>
        <end position="79"/>
    </location>
</feature>
<keyword evidence="4 7" id="KW-0904">Protein phosphatase</keyword>
<comment type="similarity">
    <text evidence="1 7">Belongs to the MPI phosphatase family.</text>
</comment>
<dbReference type="Gene3D" id="3.40.250.10">
    <property type="entry name" value="Rhodanese-like domain"/>
    <property type="match status" value="1"/>
</dbReference>
<dbReference type="GO" id="GO:0005634">
    <property type="term" value="C:nucleus"/>
    <property type="evidence" value="ECO:0007669"/>
    <property type="project" value="TreeGrafter"/>
</dbReference>
<sequence>MSEEFEVNSEDVFLSEMLDLEQNNENTGIGDQSTDEEMPFGFNSLLRDPLKVSRNKLDFSIGSQTPRNSVNERKRKNPRRCLSEMLDNSSSFSSPEANTSPMHLQFGQQSKDMSIDEQNSSLFSPLFTKIKTQSSVENSENDSLVANTSMTSVCSPMFATNELNGIPLKRPNAFKIRKSNSLVSSSHKRTPFVRWHSANEATIMKAVQMSCADPSLIGDFSKSYVLPLIQGKHQDLKAISVDVLSQVLSGFYSEVVADCTVVDCRYPYEYNGGHIKGAKNLYNQEAILHEFLINRPLDSLTSQETRTKRHILVFHCEFSSERGPTLSRFLRNNDRSRNKDFYPRLHHPEIYLLEGGYKAFFEKYPNLCEPAEYLPMHSKDHEQEL</sequence>
<gene>
    <name evidence="10" type="ORF">ONB1V03_LOCUS17734</name>
</gene>
<dbReference type="FunFam" id="3.40.250.10:FF:000036">
    <property type="entry name" value="M-phase inducer phosphatase"/>
    <property type="match status" value="1"/>
</dbReference>
<dbReference type="GO" id="GO:0004725">
    <property type="term" value="F:protein tyrosine phosphatase activity"/>
    <property type="evidence" value="ECO:0007669"/>
    <property type="project" value="UniProtKB-UniRule"/>
</dbReference>
<dbReference type="SMART" id="SM00450">
    <property type="entry name" value="RHOD"/>
    <property type="match status" value="1"/>
</dbReference>
<dbReference type="GO" id="GO:0051301">
    <property type="term" value="P:cell division"/>
    <property type="evidence" value="ECO:0007669"/>
    <property type="project" value="UniProtKB-UniRule"/>
</dbReference>
<dbReference type="PRINTS" id="PR00716">
    <property type="entry name" value="MPIPHPHTASE"/>
</dbReference>
<dbReference type="OrthoDB" id="26523at2759"/>
<proteinExistence type="inferred from homology"/>
<dbReference type="AlphaFoldDB" id="A0A7R9QWM8"/>
<feature type="domain" description="Rhodanese" evidence="9">
    <location>
        <begin position="255"/>
        <end position="369"/>
    </location>
</feature>
<dbReference type="EMBL" id="OC937481">
    <property type="protein sequence ID" value="CAD7661173.1"/>
    <property type="molecule type" value="Genomic_DNA"/>
</dbReference>
<evidence type="ECO:0000256" key="4">
    <source>
        <dbReference type="ARBA" id="ARBA00022912"/>
    </source>
</evidence>
<name>A0A7R9QWM8_9ACAR</name>
<dbReference type="GO" id="GO:0110032">
    <property type="term" value="P:positive regulation of G2/MI transition of meiotic cell cycle"/>
    <property type="evidence" value="ECO:0007669"/>
    <property type="project" value="TreeGrafter"/>
</dbReference>
<dbReference type="PANTHER" id="PTHR10828">
    <property type="entry name" value="M-PHASE INDUCER PHOSPHATASE DUAL SPECIFICITY PHOSPHATASE CDC25"/>
    <property type="match status" value="1"/>
</dbReference>
<dbReference type="GO" id="GO:0009794">
    <property type="term" value="P:regulation of mitotic cell cycle, embryonic"/>
    <property type="evidence" value="ECO:0007669"/>
    <property type="project" value="UniProtKB-ARBA"/>
</dbReference>
<evidence type="ECO:0000256" key="5">
    <source>
        <dbReference type="ARBA" id="ARBA00023306"/>
    </source>
</evidence>
<evidence type="ECO:0000256" key="2">
    <source>
        <dbReference type="ARBA" id="ARBA00022618"/>
    </source>
</evidence>
<dbReference type="GO" id="GO:0032502">
    <property type="term" value="P:developmental process"/>
    <property type="evidence" value="ECO:0007669"/>
    <property type="project" value="UniProtKB-ARBA"/>
</dbReference>
<dbReference type="GO" id="GO:0010971">
    <property type="term" value="P:positive regulation of G2/M transition of mitotic cell cycle"/>
    <property type="evidence" value="ECO:0007669"/>
    <property type="project" value="TreeGrafter"/>
</dbReference>
<dbReference type="InterPro" id="IPR036873">
    <property type="entry name" value="Rhodanese-like_dom_sf"/>
</dbReference>
<dbReference type="EC" id="3.1.3.48" evidence="7"/>
<dbReference type="PANTHER" id="PTHR10828:SF17">
    <property type="entry name" value="PROTEIN-TYROSINE-PHOSPHATASE"/>
    <property type="match status" value="1"/>
</dbReference>
<dbReference type="GO" id="GO:0000086">
    <property type="term" value="P:G2/M transition of mitotic cell cycle"/>
    <property type="evidence" value="ECO:0007669"/>
    <property type="project" value="TreeGrafter"/>
</dbReference>
<evidence type="ECO:0000256" key="8">
    <source>
        <dbReference type="SAM" id="MobiDB-lite"/>
    </source>
</evidence>
<feature type="non-terminal residue" evidence="10">
    <location>
        <position position="1"/>
    </location>
</feature>
<keyword evidence="5 7" id="KW-0131">Cell cycle</keyword>
<dbReference type="InterPro" id="IPR000751">
    <property type="entry name" value="MPI_Phosphatase"/>
</dbReference>
<dbReference type="Proteomes" id="UP000728032">
    <property type="component" value="Unassembled WGS sequence"/>
</dbReference>